<sequence>MHARVVTVQIRPGKMSGAVLIYRDAVLPLLERQKGFSGARLLTDLSTGRGLLLTLWESEADMRAVEASGVFQEEIARFQPVLGAPPSRDYYEVSVSSQAGRWA</sequence>
<dbReference type="InterPro" id="IPR007138">
    <property type="entry name" value="ABM_dom"/>
</dbReference>
<feature type="domain" description="ABM" evidence="1">
    <location>
        <begin position="2"/>
        <end position="93"/>
    </location>
</feature>
<dbReference type="Proteomes" id="UP000536909">
    <property type="component" value="Unassembled WGS sequence"/>
</dbReference>
<reference evidence="2 5" key="2">
    <citation type="submission" date="2020-08" db="EMBL/GenBank/DDBJ databases">
        <title>Genomic Encyclopedia of Type Strains, Phase IV (KMG-IV): sequencing the most valuable type-strain genomes for metagenomic binning, comparative biology and taxonomic classification.</title>
        <authorList>
            <person name="Goeker M."/>
        </authorList>
    </citation>
    <scope>NUCLEOTIDE SEQUENCE [LARGE SCALE GENOMIC DNA]</scope>
    <source>
        <strain evidence="2 5">DSM 105434</strain>
    </source>
</reference>
<evidence type="ECO:0000259" key="1">
    <source>
        <dbReference type="PROSITE" id="PS51725"/>
    </source>
</evidence>
<reference evidence="3 4" key="1">
    <citation type="submission" date="2019-04" db="EMBL/GenBank/DDBJ databases">
        <title>Deinococcus metalilatus MA1002 mutant No.5.</title>
        <authorList>
            <person name="Park W."/>
            <person name="Park C."/>
        </authorList>
    </citation>
    <scope>NUCLEOTIDE SEQUENCE [LARGE SCALE GENOMIC DNA]</scope>
    <source>
        <strain evidence="3 4">MA1002-m5</strain>
    </source>
</reference>
<proteinExistence type="predicted"/>
<dbReference type="Gene3D" id="3.30.70.100">
    <property type="match status" value="1"/>
</dbReference>
<dbReference type="AlphaFoldDB" id="A0AAJ5F8D6"/>
<dbReference type="Proteomes" id="UP000308000">
    <property type="component" value="Unassembled WGS sequence"/>
</dbReference>
<dbReference type="SUPFAM" id="SSF54909">
    <property type="entry name" value="Dimeric alpha+beta barrel"/>
    <property type="match status" value="1"/>
</dbReference>
<evidence type="ECO:0000313" key="4">
    <source>
        <dbReference type="Proteomes" id="UP000308000"/>
    </source>
</evidence>
<dbReference type="Pfam" id="PF03992">
    <property type="entry name" value="ABM"/>
    <property type="match status" value="1"/>
</dbReference>
<keyword evidence="5" id="KW-1185">Reference proteome</keyword>
<dbReference type="InterPro" id="IPR011008">
    <property type="entry name" value="Dimeric_a/b-barrel"/>
</dbReference>
<dbReference type="RefSeq" id="WP_138223719.1">
    <property type="nucleotide sequence ID" value="NZ_BSUI01000005.1"/>
</dbReference>
<gene>
    <name evidence="3" type="ORF">FCS05_02300</name>
    <name evidence="2" type="ORF">HNQ10_002475</name>
</gene>
<protein>
    <submittedName>
        <fullName evidence="2">Heme-degrading monooxygenase HmoA</fullName>
    </submittedName>
</protein>
<name>A0AAJ5F8D6_9DEIO</name>
<comment type="caution">
    <text evidence="3">The sequence shown here is derived from an EMBL/GenBank/DDBJ whole genome shotgun (WGS) entry which is preliminary data.</text>
</comment>
<dbReference type="GO" id="GO:0004497">
    <property type="term" value="F:monooxygenase activity"/>
    <property type="evidence" value="ECO:0007669"/>
    <property type="project" value="UniProtKB-KW"/>
</dbReference>
<evidence type="ECO:0000313" key="2">
    <source>
        <dbReference type="EMBL" id="MBB5295636.1"/>
    </source>
</evidence>
<evidence type="ECO:0000313" key="3">
    <source>
        <dbReference type="EMBL" id="TLK32293.1"/>
    </source>
</evidence>
<dbReference type="EMBL" id="VBRC01000001">
    <property type="protein sequence ID" value="TLK32293.1"/>
    <property type="molecule type" value="Genomic_DNA"/>
</dbReference>
<keyword evidence="2" id="KW-0503">Monooxygenase</keyword>
<dbReference type="PROSITE" id="PS51725">
    <property type="entry name" value="ABM"/>
    <property type="match status" value="1"/>
</dbReference>
<keyword evidence="2" id="KW-0560">Oxidoreductase</keyword>
<dbReference type="EMBL" id="JACHFV010000008">
    <property type="protein sequence ID" value="MBB5295636.1"/>
    <property type="molecule type" value="Genomic_DNA"/>
</dbReference>
<evidence type="ECO:0000313" key="5">
    <source>
        <dbReference type="Proteomes" id="UP000536909"/>
    </source>
</evidence>
<organism evidence="3 4">
    <name type="scientific">Deinococcus metallilatus</name>
    <dbReference type="NCBI Taxonomy" id="1211322"/>
    <lineage>
        <taxon>Bacteria</taxon>
        <taxon>Thermotogati</taxon>
        <taxon>Deinococcota</taxon>
        <taxon>Deinococci</taxon>
        <taxon>Deinococcales</taxon>
        <taxon>Deinococcaceae</taxon>
        <taxon>Deinococcus</taxon>
    </lineage>
</organism>
<accession>A0AAJ5F8D6</accession>